<accession>A0AA41XHZ2</accession>
<keyword evidence="7" id="KW-0408">Iron</keyword>
<gene>
    <name evidence="12" type="primary">cofG</name>
    <name evidence="12" type="ORF">N1028_13740</name>
</gene>
<evidence type="ECO:0000256" key="10">
    <source>
        <dbReference type="ARBA" id="ARBA00048974"/>
    </source>
</evidence>
<dbReference type="GO" id="GO:0016765">
    <property type="term" value="F:transferase activity, transferring alkyl or aryl (other than methyl) groups"/>
    <property type="evidence" value="ECO:0007669"/>
    <property type="project" value="InterPro"/>
</dbReference>
<dbReference type="AlphaFoldDB" id="A0AA41XHZ2"/>
<reference evidence="12" key="1">
    <citation type="submission" date="2022-08" db="EMBL/GenBank/DDBJ databases">
        <authorList>
            <person name="Deng Y."/>
            <person name="Han X.-F."/>
            <person name="Zhang Y.-Q."/>
        </authorList>
    </citation>
    <scope>NUCLEOTIDE SEQUENCE</scope>
    <source>
        <strain evidence="12">CPCC 203407</strain>
    </source>
</reference>
<dbReference type="Pfam" id="PF04055">
    <property type="entry name" value="Radical_SAM"/>
    <property type="match status" value="1"/>
</dbReference>
<evidence type="ECO:0000256" key="3">
    <source>
        <dbReference type="ARBA" id="ARBA00012126"/>
    </source>
</evidence>
<dbReference type="Gene3D" id="3.20.20.70">
    <property type="entry name" value="Aldolase class I"/>
    <property type="match status" value="2"/>
</dbReference>
<dbReference type="EMBL" id="JANLCK010000007">
    <property type="protein sequence ID" value="MCS5726958.1"/>
    <property type="molecule type" value="Genomic_DNA"/>
</dbReference>
<keyword evidence="13" id="KW-1185">Reference proteome</keyword>
<evidence type="ECO:0000256" key="1">
    <source>
        <dbReference type="ARBA" id="ARBA00001966"/>
    </source>
</evidence>
<dbReference type="SFLD" id="SFLDG01388">
    <property type="entry name" value="7_8-didemethyl-8-hydroxy-5-dea"/>
    <property type="match status" value="1"/>
</dbReference>
<evidence type="ECO:0000256" key="8">
    <source>
        <dbReference type="ARBA" id="ARBA00023014"/>
    </source>
</evidence>
<dbReference type="HAMAP" id="MF_01611">
    <property type="entry name" value="FO_synth_sub1"/>
    <property type="match status" value="1"/>
</dbReference>
<dbReference type="SFLD" id="SFLDF00294">
    <property type="entry name" value="7_8-didemethyl-8-hydroxy-5-dea"/>
    <property type="match status" value="1"/>
</dbReference>
<evidence type="ECO:0000313" key="13">
    <source>
        <dbReference type="Proteomes" id="UP001165587"/>
    </source>
</evidence>
<evidence type="ECO:0000256" key="5">
    <source>
        <dbReference type="ARBA" id="ARBA00022691"/>
    </source>
</evidence>
<comment type="caution">
    <text evidence="12">The sequence shown here is derived from an EMBL/GenBank/DDBJ whole genome shotgun (WGS) entry which is preliminary data.</text>
</comment>
<dbReference type="SFLD" id="SFLDS00029">
    <property type="entry name" value="Radical_SAM"/>
    <property type="match status" value="1"/>
</dbReference>
<dbReference type="InterPro" id="IPR006638">
    <property type="entry name" value="Elp3/MiaA/NifB-like_rSAM"/>
</dbReference>
<dbReference type="PANTHER" id="PTHR43076:SF1">
    <property type="entry name" value="LIPOYL SYNTHASE 2"/>
    <property type="match status" value="1"/>
</dbReference>
<dbReference type="CDD" id="cd01335">
    <property type="entry name" value="Radical_SAM"/>
    <property type="match status" value="1"/>
</dbReference>
<dbReference type="PANTHER" id="PTHR43076">
    <property type="entry name" value="FO SYNTHASE (COFH)"/>
    <property type="match status" value="1"/>
</dbReference>
<dbReference type="GO" id="GO:0051539">
    <property type="term" value="F:4 iron, 4 sulfur cluster binding"/>
    <property type="evidence" value="ECO:0007669"/>
    <property type="project" value="UniProtKB-KW"/>
</dbReference>
<dbReference type="InterPro" id="IPR034405">
    <property type="entry name" value="F420"/>
</dbReference>
<dbReference type="RefSeq" id="WP_259529900.1">
    <property type="nucleotide sequence ID" value="NZ_JANLCK010000007.1"/>
</dbReference>
<dbReference type="Proteomes" id="UP001165587">
    <property type="component" value="Unassembled WGS sequence"/>
</dbReference>
<dbReference type="SFLD" id="SFLDG01064">
    <property type="entry name" value="F420__menaquinone_cofactor_bio"/>
    <property type="match status" value="1"/>
</dbReference>
<dbReference type="InterPro" id="IPR007197">
    <property type="entry name" value="rSAM"/>
</dbReference>
<dbReference type="Pfam" id="PF19288">
    <property type="entry name" value="CofH_C"/>
    <property type="match status" value="1"/>
</dbReference>
<evidence type="ECO:0000256" key="6">
    <source>
        <dbReference type="ARBA" id="ARBA00022723"/>
    </source>
</evidence>
<dbReference type="SUPFAM" id="SSF102114">
    <property type="entry name" value="Radical SAM enzymes"/>
    <property type="match status" value="2"/>
</dbReference>
<evidence type="ECO:0000256" key="4">
    <source>
        <dbReference type="ARBA" id="ARBA00022485"/>
    </source>
</evidence>
<dbReference type="SMART" id="SM00729">
    <property type="entry name" value="Elp3"/>
    <property type="match status" value="1"/>
</dbReference>
<evidence type="ECO:0000256" key="2">
    <source>
        <dbReference type="ARBA" id="ARBA00004712"/>
    </source>
</evidence>
<comment type="catalytic activity">
    <reaction evidence="10">
        <text>5-amino-5-(4-hydroxybenzyl)-6-(D-ribitylimino)-5,6-dihydrouracil + S-adenosyl-L-methionine = 7,8-didemethyl-8-hydroxy-5-deazariboflavin + 5'-deoxyadenosine + L-methionine + NH4(+) + H(+)</text>
        <dbReference type="Rhea" id="RHEA:55204"/>
        <dbReference type="ChEBI" id="CHEBI:15378"/>
        <dbReference type="ChEBI" id="CHEBI:17319"/>
        <dbReference type="ChEBI" id="CHEBI:28938"/>
        <dbReference type="ChEBI" id="CHEBI:57844"/>
        <dbReference type="ChEBI" id="CHEBI:59789"/>
        <dbReference type="ChEBI" id="CHEBI:59904"/>
        <dbReference type="ChEBI" id="CHEBI:85936"/>
        <dbReference type="EC" id="4.3.1.32"/>
    </reaction>
</comment>
<keyword evidence="9 12" id="KW-0456">Lyase</keyword>
<evidence type="ECO:0000259" key="11">
    <source>
        <dbReference type="PROSITE" id="PS51918"/>
    </source>
</evidence>
<dbReference type="InterPro" id="IPR013785">
    <property type="entry name" value="Aldolase_TIM"/>
</dbReference>
<comment type="cofactor">
    <cofactor evidence="1">
        <name>[4Fe-4S] cluster</name>
        <dbReference type="ChEBI" id="CHEBI:49883"/>
    </cofactor>
</comment>
<dbReference type="InterPro" id="IPR045567">
    <property type="entry name" value="CofH/MnqC-like_C"/>
</dbReference>
<feature type="domain" description="Radical SAM core" evidence="11">
    <location>
        <begin position="68"/>
        <end position="318"/>
    </location>
</feature>
<protein>
    <recommendedName>
        <fullName evidence="3">7,8-didemethyl-8-hydroxy-5-deazariboflavin synthase</fullName>
        <ecNumber evidence="3">4.3.1.32</ecNumber>
    </recommendedName>
</protein>
<dbReference type="GO" id="GO:0046872">
    <property type="term" value="F:metal ion binding"/>
    <property type="evidence" value="ECO:0007669"/>
    <property type="project" value="UniProtKB-KW"/>
</dbReference>
<keyword evidence="6" id="KW-0479">Metal-binding</keyword>
<organism evidence="12 13">
    <name type="scientific">Herbiconiux oxytropis</name>
    <dbReference type="NCBI Taxonomy" id="2970915"/>
    <lineage>
        <taxon>Bacteria</taxon>
        <taxon>Bacillati</taxon>
        <taxon>Actinomycetota</taxon>
        <taxon>Actinomycetes</taxon>
        <taxon>Micrococcales</taxon>
        <taxon>Microbacteriaceae</taxon>
        <taxon>Herbiconiux</taxon>
    </lineage>
</organism>
<dbReference type="EC" id="4.3.1.32" evidence="3"/>
<sequence length="803" mass="85266">MISSAFPLSFSDLPPRDALDRVEAGEPISLTTATALLGARGDDLDRLLTRASAIRDDGLRRAGRPGVITYSKKVFLPITRLCQDRCHYCIFVDTPGGLAKHGITTFMEPDEIISIAQVGAGMGCKEALFTLGDRPEKRWPAARSWLAQHGYGSTLEYVGAMAQRVLDETGLIPHLNPGVMSWNEMQRLRPLAGSMGMMLETTATRLWSEPGGAHFGSPDKDPALRLRVIEDAGRSRIPFTSGVLLGIGENHAERAEALFALRELHGRFGHLQETIVQNFRSKPRTAMQNDPDLGLDEYIAAVATARIVMGPDATVQAPPNLTDLPELGLLLRAGINDWGGISPLTADHVNPERPWPDIDLLAELTGRSGFALKERLTAYPEYLADADRWLDPNITPALHALMDPETLLADESARVAPRRTAAVPADEALWSAHIDDGIRAALHSAARSSGDAISDEQAVLLLGARGGALDELAGIADAAREASGNRAVTYVVNRNVDTSLLTLGGADEEVPTPSLTLDMVQQLAAEAAQLGASEICLQGRPAAHLPGTVYLDVVRAIREAAPELSIHGFRPTELQDGARRTGRSLPQFLGELREAGLGSVPGTAAVVLDDGVRAAFSQGQLPPAAEWIATVEAAHRAGLGSTSTLVFGHVETPAQVVAHLRALAALQERTGGFTEFIPMPFVPGDAPRALAALAGRGPSPEASRAVIAVSRLLLAGRIDHVQAAWTKLGLGTTGQVLRGGADDIGGVLLDGSLWPEAGPEARLTLTDADVESLARASGRPALRRDTAYRPIGETPVAAGRGSR</sequence>
<evidence type="ECO:0000313" key="12">
    <source>
        <dbReference type="EMBL" id="MCS5726958.1"/>
    </source>
</evidence>
<evidence type="ECO:0000256" key="9">
    <source>
        <dbReference type="ARBA" id="ARBA00023239"/>
    </source>
</evidence>
<comment type="pathway">
    <text evidence="2">Cofactor biosynthesis; coenzyme F0 biosynthesis.</text>
</comment>
<dbReference type="InterPro" id="IPR019939">
    <property type="entry name" value="CofG_family"/>
</dbReference>
<dbReference type="PROSITE" id="PS51918">
    <property type="entry name" value="RADICAL_SAM"/>
    <property type="match status" value="1"/>
</dbReference>
<dbReference type="InterPro" id="IPR058240">
    <property type="entry name" value="rSAM_sf"/>
</dbReference>
<dbReference type="NCBIfam" id="TIGR03550">
    <property type="entry name" value="F420_cofG"/>
    <property type="match status" value="1"/>
</dbReference>
<keyword evidence="8" id="KW-0411">Iron-sulfur</keyword>
<keyword evidence="4" id="KW-0004">4Fe-4S</keyword>
<keyword evidence="5" id="KW-0949">S-adenosyl-L-methionine</keyword>
<dbReference type="GO" id="GO:0044689">
    <property type="term" value="F:7,8-didemethyl-8-hydroxy-5-deazariboflavin synthase activity"/>
    <property type="evidence" value="ECO:0007669"/>
    <property type="project" value="UniProtKB-EC"/>
</dbReference>
<evidence type="ECO:0000256" key="7">
    <source>
        <dbReference type="ARBA" id="ARBA00023004"/>
    </source>
</evidence>
<dbReference type="NCBIfam" id="NF004884">
    <property type="entry name" value="PRK06245.1"/>
    <property type="match status" value="1"/>
</dbReference>
<name>A0AA41XHZ2_9MICO</name>
<proteinExistence type="inferred from homology"/>